<dbReference type="Proteomes" id="UP000236047">
    <property type="component" value="Unassembled WGS sequence"/>
</dbReference>
<protein>
    <submittedName>
        <fullName evidence="2">Transposase</fullName>
    </submittedName>
</protein>
<sequence>MASTTSLGADPAPRPKRRTFSAEYKLRIVAEYDSAPAWEKGANLRRERLYHSHVIEWRQARDVGALKALTDHRTTPARPRKSAAERDNEKLRRENERLKEELAKNKAAVEVLGKAVALLESVSESAD</sequence>
<reference evidence="3" key="1">
    <citation type="submission" date="2015-09" db="EMBL/GenBank/DDBJ databases">
        <authorList>
            <person name="Graham D.E."/>
            <person name="Mahan K.M."/>
            <person name="Klingeman D.M."/>
            <person name="Fida T."/>
            <person name="Giannone R.J."/>
            <person name="Hettich R.L."/>
            <person name="Parry R.J."/>
            <person name="Spain J.C."/>
        </authorList>
    </citation>
    <scope>NUCLEOTIDE SEQUENCE [LARGE SCALE GENOMIC DNA]</scope>
    <source>
        <strain evidence="3">JCM 4701</strain>
    </source>
</reference>
<evidence type="ECO:0000313" key="3">
    <source>
        <dbReference type="Proteomes" id="UP000236047"/>
    </source>
</evidence>
<comment type="caution">
    <text evidence="2">The sequence shown here is derived from an EMBL/GenBank/DDBJ whole genome shotgun (WGS) entry which is preliminary data.</text>
</comment>
<dbReference type="InterPro" id="IPR009057">
    <property type="entry name" value="Homeodomain-like_sf"/>
</dbReference>
<feature type="region of interest" description="Disordered" evidence="1">
    <location>
        <begin position="68"/>
        <end position="91"/>
    </location>
</feature>
<name>A0A2N8PFQ5_STRNR</name>
<accession>A0A2N8PFQ5</accession>
<gene>
    <name evidence="2" type="ORF">AOB60_01555</name>
</gene>
<dbReference type="AlphaFoldDB" id="A0A2N8PFQ5"/>
<evidence type="ECO:0000313" key="2">
    <source>
        <dbReference type="EMBL" id="PNE39855.1"/>
    </source>
</evidence>
<dbReference type="EMBL" id="LJSN01000002">
    <property type="protein sequence ID" value="PNE39855.1"/>
    <property type="molecule type" value="Genomic_DNA"/>
</dbReference>
<proteinExistence type="predicted"/>
<evidence type="ECO:0000256" key="1">
    <source>
        <dbReference type="SAM" id="MobiDB-lite"/>
    </source>
</evidence>
<dbReference type="RefSeq" id="WP_102922540.1">
    <property type="nucleotide sequence ID" value="NZ_LJSN01000002.1"/>
</dbReference>
<dbReference type="SUPFAM" id="SSF46689">
    <property type="entry name" value="Homeodomain-like"/>
    <property type="match status" value="1"/>
</dbReference>
<feature type="compositionally biased region" description="Basic and acidic residues" evidence="1">
    <location>
        <begin position="82"/>
        <end position="91"/>
    </location>
</feature>
<organism evidence="2 3">
    <name type="scientific">Streptomyces noursei</name>
    <name type="common">Streptomyces albulus</name>
    <dbReference type="NCBI Taxonomy" id="1971"/>
    <lineage>
        <taxon>Bacteria</taxon>
        <taxon>Bacillati</taxon>
        <taxon>Actinomycetota</taxon>
        <taxon>Actinomycetes</taxon>
        <taxon>Kitasatosporales</taxon>
        <taxon>Streptomycetaceae</taxon>
        <taxon>Streptomyces</taxon>
    </lineage>
</organism>
<keyword evidence="3" id="KW-1185">Reference proteome</keyword>